<dbReference type="Pfam" id="PF13193">
    <property type="entry name" value="AMP-binding_C"/>
    <property type="match status" value="1"/>
</dbReference>
<dbReference type="InterPro" id="IPR050237">
    <property type="entry name" value="ATP-dep_AMP-bd_enzyme"/>
</dbReference>
<dbReference type="RefSeq" id="WP_093311606.1">
    <property type="nucleotide sequence ID" value="NZ_FNYH01000012.1"/>
</dbReference>
<evidence type="ECO:0000313" key="5">
    <source>
        <dbReference type="EMBL" id="SEI84273.1"/>
    </source>
</evidence>
<dbReference type="PANTHER" id="PTHR43767:SF1">
    <property type="entry name" value="NONRIBOSOMAL PEPTIDE SYNTHASE PES1 (EUROFUNG)-RELATED"/>
    <property type="match status" value="1"/>
</dbReference>
<dbReference type="NCBIfam" id="NF006182">
    <property type="entry name" value="PRK08316.1"/>
    <property type="match status" value="1"/>
</dbReference>
<protein>
    <submittedName>
        <fullName evidence="5">Fatty-acyl-CoA synthase</fullName>
    </submittedName>
</protein>
<dbReference type="InterPro" id="IPR000873">
    <property type="entry name" value="AMP-dep_synth/lig_dom"/>
</dbReference>
<keyword evidence="6" id="KW-1185">Reference proteome</keyword>
<dbReference type="OrthoDB" id="9761989at2"/>
<dbReference type="GO" id="GO:0016878">
    <property type="term" value="F:acid-thiol ligase activity"/>
    <property type="evidence" value="ECO:0007669"/>
    <property type="project" value="UniProtKB-ARBA"/>
</dbReference>
<evidence type="ECO:0000259" key="4">
    <source>
        <dbReference type="Pfam" id="PF13193"/>
    </source>
</evidence>
<dbReference type="Gene3D" id="3.40.50.12780">
    <property type="entry name" value="N-terminal domain of ligase-like"/>
    <property type="match status" value="1"/>
</dbReference>
<dbReference type="SUPFAM" id="SSF56801">
    <property type="entry name" value="Acetyl-CoA synthetase-like"/>
    <property type="match status" value="1"/>
</dbReference>
<feature type="domain" description="AMP-dependent synthetase/ligase" evidence="3">
    <location>
        <begin position="23"/>
        <end position="383"/>
    </location>
</feature>
<evidence type="ECO:0000259" key="3">
    <source>
        <dbReference type="Pfam" id="PF00501"/>
    </source>
</evidence>
<dbReference type="InterPro" id="IPR025110">
    <property type="entry name" value="AMP-bd_C"/>
</dbReference>
<dbReference type="STRING" id="64971.SAMN05421831_11253"/>
<gene>
    <name evidence="5" type="ORF">SAMN05421831_11253</name>
</gene>
<accession>A0A1H6TW52</accession>
<dbReference type="PROSITE" id="PS00455">
    <property type="entry name" value="AMP_BINDING"/>
    <property type="match status" value="1"/>
</dbReference>
<dbReference type="InterPro" id="IPR020845">
    <property type="entry name" value="AMP-binding_CS"/>
</dbReference>
<comment type="similarity">
    <text evidence="1">Belongs to the ATP-dependent AMP-binding enzyme family.</text>
</comment>
<dbReference type="Gene3D" id="3.30.300.30">
    <property type="match status" value="1"/>
</dbReference>
<organism evidence="5 6">
    <name type="scientific">Allopseudospirillum japonicum</name>
    <dbReference type="NCBI Taxonomy" id="64971"/>
    <lineage>
        <taxon>Bacteria</taxon>
        <taxon>Pseudomonadati</taxon>
        <taxon>Pseudomonadota</taxon>
        <taxon>Gammaproteobacteria</taxon>
        <taxon>Oceanospirillales</taxon>
        <taxon>Oceanospirillaceae</taxon>
        <taxon>Allopseudospirillum</taxon>
    </lineage>
</organism>
<sequence>MFTPDIIKTIARANTNTINQALSRRVARHPNKTALIYKQRHWSFAQLEQGIDRVAQGLHEQGLRKGDRVAAYGKNSDAYLLLWLACAKLGLIHVPVNFALVKEELLYILHQSGAKALFSDPSLQVHIEAIDQEMSLNLHGSLQEGNTQLDILSLAMRDKVIQLPEVAIQETDVVQILYTSGTTSDPKGAMHTHRSLMAEYLSCMQHLDIDMQERALAALPLYHSAQMHVFTMPTLLAGGLTYLIDTPTADNILDKLKTHQLTSFFAPPTLWIALLRHPAFVDQDLKGLQKIYYGASIMPESVVHELEERLPQAGLYNCYGQSEIAPLASVLRPEEHKQRPTSCGQPLASVWSRIIDPVTGEDCAFGQQGELVHQSPQLMVGYWNKPKETAEAFKDGWFHSGDLAVQDEQGYLYIVDRIKDVVNTGGILVASRDVEEVFYRHPDIAEVAVIGVPDEKWIEAIAAVVVLKPEANTHAQALLAYAGEHLAKFKVPKQIHFVAHLPKNTAGKLLKRQLRDMFS</sequence>
<proteinExistence type="inferred from homology"/>
<evidence type="ECO:0000256" key="2">
    <source>
        <dbReference type="ARBA" id="ARBA00022598"/>
    </source>
</evidence>
<dbReference type="Pfam" id="PF00501">
    <property type="entry name" value="AMP-binding"/>
    <property type="match status" value="1"/>
</dbReference>
<evidence type="ECO:0000313" key="6">
    <source>
        <dbReference type="Proteomes" id="UP000242999"/>
    </source>
</evidence>
<dbReference type="NCBIfam" id="NF004837">
    <property type="entry name" value="PRK06187.1"/>
    <property type="match status" value="1"/>
</dbReference>
<evidence type="ECO:0000256" key="1">
    <source>
        <dbReference type="ARBA" id="ARBA00006432"/>
    </source>
</evidence>
<dbReference type="FunFam" id="3.30.300.30:FF:000008">
    <property type="entry name" value="2,3-dihydroxybenzoate-AMP ligase"/>
    <property type="match status" value="1"/>
</dbReference>
<dbReference type="AlphaFoldDB" id="A0A1H6TW52"/>
<keyword evidence="2" id="KW-0436">Ligase</keyword>
<dbReference type="InterPro" id="IPR045851">
    <property type="entry name" value="AMP-bd_C_sf"/>
</dbReference>
<reference evidence="6" key="1">
    <citation type="submission" date="2016-10" db="EMBL/GenBank/DDBJ databases">
        <authorList>
            <person name="Varghese N."/>
            <person name="Submissions S."/>
        </authorList>
    </citation>
    <scope>NUCLEOTIDE SEQUENCE [LARGE SCALE GENOMIC DNA]</scope>
    <source>
        <strain evidence="6">DSM 7165</strain>
    </source>
</reference>
<dbReference type="EMBL" id="FNYH01000012">
    <property type="protein sequence ID" value="SEI84273.1"/>
    <property type="molecule type" value="Genomic_DNA"/>
</dbReference>
<feature type="domain" description="AMP-binding enzyme C-terminal" evidence="4">
    <location>
        <begin position="434"/>
        <end position="508"/>
    </location>
</feature>
<dbReference type="Proteomes" id="UP000242999">
    <property type="component" value="Unassembled WGS sequence"/>
</dbReference>
<dbReference type="CDD" id="cd17631">
    <property type="entry name" value="FACL_FadD13-like"/>
    <property type="match status" value="1"/>
</dbReference>
<name>A0A1H6TW52_9GAMM</name>
<dbReference type="PANTHER" id="PTHR43767">
    <property type="entry name" value="LONG-CHAIN-FATTY-ACID--COA LIGASE"/>
    <property type="match status" value="1"/>
</dbReference>
<dbReference type="InterPro" id="IPR042099">
    <property type="entry name" value="ANL_N_sf"/>
</dbReference>